<feature type="transmembrane region" description="Helical" evidence="6">
    <location>
        <begin position="251"/>
        <end position="271"/>
    </location>
</feature>
<evidence type="ECO:0000313" key="9">
    <source>
        <dbReference type="Proteomes" id="UP000434580"/>
    </source>
</evidence>
<dbReference type="EMBL" id="CACSII010000012">
    <property type="protein sequence ID" value="CAA0106047.1"/>
    <property type="molecule type" value="Genomic_DNA"/>
</dbReference>
<feature type="transmembrane region" description="Helical" evidence="6">
    <location>
        <begin position="12"/>
        <end position="34"/>
    </location>
</feature>
<gene>
    <name evidence="8" type="ORF">DPBNPPHM_01234</name>
</gene>
<dbReference type="SUPFAM" id="SSF103481">
    <property type="entry name" value="Multidrug resistance efflux transporter EmrE"/>
    <property type="match status" value="2"/>
</dbReference>
<evidence type="ECO:0000256" key="2">
    <source>
        <dbReference type="ARBA" id="ARBA00022475"/>
    </source>
</evidence>
<dbReference type="GO" id="GO:0005886">
    <property type="term" value="C:plasma membrane"/>
    <property type="evidence" value="ECO:0007669"/>
    <property type="project" value="UniProtKB-SubCell"/>
</dbReference>
<evidence type="ECO:0000259" key="7">
    <source>
        <dbReference type="Pfam" id="PF00892"/>
    </source>
</evidence>
<sequence>MSTITIVRPAGLAQWQADVLLLIVTLAAAAGWIFSKNTLTELPPVGFIGIRFFLAGLCLGLFCYKEVLALPARALGAGLITGLVFGLAMMTWIQGLALSVHVGVSAFVVSLGVMFVPFFAWLIFKEPLVKSVILALPIAIAGLALLNLGSPQTEGWQWDGAHLVMLAAASIFAFQFCLTAFLAKRIAPLPLTAMQLTVAGLVALLVSMATESLDVSVTAFGWSNLLAAALIASSLRFFLQTKALEFSSASHAGMILLLEPVWVTLLGWVVFAQKLTFYQTIGCCLIFSALVLQKVCQLKSV</sequence>
<protein>
    <recommendedName>
        <fullName evidence="7">EamA domain-containing protein</fullName>
    </recommendedName>
</protein>
<feature type="domain" description="EamA" evidence="7">
    <location>
        <begin position="17"/>
        <end position="147"/>
    </location>
</feature>
<keyword evidence="4 6" id="KW-1133">Transmembrane helix</keyword>
<evidence type="ECO:0000256" key="1">
    <source>
        <dbReference type="ARBA" id="ARBA00004651"/>
    </source>
</evidence>
<keyword evidence="2" id="KW-1003">Cell membrane</keyword>
<feature type="transmembrane region" description="Helical" evidence="6">
    <location>
        <begin position="46"/>
        <end position="64"/>
    </location>
</feature>
<feature type="transmembrane region" description="Helical" evidence="6">
    <location>
        <begin position="76"/>
        <end position="98"/>
    </location>
</feature>
<feature type="transmembrane region" description="Helical" evidence="6">
    <location>
        <begin position="161"/>
        <end position="182"/>
    </location>
</feature>
<evidence type="ECO:0000313" key="8">
    <source>
        <dbReference type="EMBL" id="CAA0106047.1"/>
    </source>
</evidence>
<name>A0A5S9PPV1_9GAMM</name>
<keyword evidence="3 6" id="KW-0812">Transmembrane</keyword>
<dbReference type="Proteomes" id="UP000434580">
    <property type="component" value="Unassembled WGS sequence"/>
</dbReference>
<feature type="transmembrane region" description="Helical" evidence="6">
    <location>
        <begin position="104"/>
        <end position="124"/>
    </location>
</feature>
<dbReference type="AlphaFoldDB" id="A0A5S9PPV1"/>
<keyword evidence="5 6" id="KW-0472">Membrane</keyword>
<dbReference type="InterPro" id="IPR000620">
    <property type="entry name" value="EamA_dom"/>
</dbReference>
<accession>A0A5S9PPV1</accession>
<evidence type="ECO:0000256" key="3">
    <source>
        <dbReference type="ARBA" id="ARBA00022692"/>
    </source>
</evidence>
<reference evidence="8 9" key="1">
    <citation type="submission" date="2019-11" db="EMBL/GenBank/DDBJ databases">
        <authorList>
            <person name="Holert J."/>
        </authorList>
    </citation>
    <scope>NUCLEOTIDE SEQUENCE [LARGE SCALE GENOMIC DNA]</scope>
    <source>
        <strain evidence="8">BC5_2</strain>
    </source>
</reference>
<evidence type="ECO:0000256" key="6">
    <source>
        <dbReference type="SAM" id="Phobius"/>
    </source>
</evidence>
<organism evidence="8 9">
    <name type="scientific">BD1-7 clade bacterium</name>
    <dbReference type="NCBI Taxonomy" id="2029982"/>
    <lineage>
        <taxon>Bacteria</taxon>
        <taxon>Pseudomonadati</taxon>
        <taxon>Pseudomonadota</taxon>
        <taxon>Gammaproteobacteria</taxon>
        <taxon>Cellvibrionales</taxon>
        <taxon>Spongiibacteraceae</taxon>
        <taxon>BD1-7 clade</taxon>
    </lineage>
</organism>
<proteinExistence type="predicted"/>
<comment type="subcellular location">
    <subcellularLocation>
        <location evidence="1">Cell membrane</location>
        <topology evidence="1">Multi-pass membrane protein</topology>
    </subcellularLocation>
</comment>
<dbReference type="OrthoDB" id="8370318at2"/>
<dbReference type="InterPro" id="IPR051258">
    <property type="entry name" value="Diverse_Substrate_Transporter"/>
</dbReference>
<feature type="transmembrane region" description="Helical" evidence="6">
    <location>
        <begin position="131"/>
        <end position="149"/>
    </location>
</feature>
<dbReference type="Pfam" id="PF00892">
    <property type="entry name" value="EamA"/>
    <property type="match status" value="2"/>
</dbReference>
<feature type="domain" description="EamA" evidence="7">
    <location>
        <begin position="162"/>
        <end position="292"/>
    </location>
</feature>
<feature type="transmembrane region" description="Helical" evidence="6">
    <location>
        <begin position="189"/>
        <end position="209"/>
    </location>
</feature>
<dbReference type="PANTHER" id="PTHR42920:SF5">
    <property type="entry name" value="EAMA DOMAIN-CONTAINING PROTEIN"/>
    <property type="match status" value="1"/>
</dbReference>
<evidence type="ECO:0000256" key="4">
    <source>
        <dbReference type="ARBA" id="ARBA00022989"/>
    </source>
</evidence>
<evidence type="ECO:0000256" key="5">
    <source>
        <dbReference type="ARBA" id="ARBA00023136"/>
    </source>
</evidence>
<dbReference type="InterPro" id="IPR037185">
    <property type="entry name" value="EmrE-like"/>
</dbReference>
<dbReference type="PANTHER" id="PTHR42920">
    <property type="entry name" value="OS03G0707200 PROTEIN-RELATED"/>
    <property type="match status" value="1"/>
</dbReference>
<feature type="transmembrane region" description="Helical" evidence="6">
    <location>
        <begin position="277"/>
        <end position="296"/>
    </location>
</feature>
<feature type="transmembrane region" description="Helical" evidence="6">
    <location>
        <begin position="221"/>
        <end position="239"/>
    </location>
</feature>